<organism evidence="1 2">
    <name type="scientific">Halodesulfovibrio aestuarii</name>
    <dbReference type="NCBI Taxonomy" id="126333"/>
    <lineage>
        <taxon>Bacteria</taxon>
        <taxon>Pseudomonadati</taxon>
        <taxon>Thermodesulfobacteriota</taxon>
        <taxon>Desulfovibrionia</taxon>
        <taxon>Desulfovibrionales</taxon>
        <taxon>Desulfovibrionaceae</taxon>
        <taxon>Halodesulfovibrio</taxon>
    </lineage>
</organism>
<accession>A0ABV4JUF4</accession>
<proteinExistence type="predicted"/>
<dbReference type="EMBL" id="JBFSOO010000010">
    <property type="protein sequence ID" value="MEZ6854372.1"/>
    <property type="molecule type" value="Genomic_DNA"/>
</dbReference>
<name>A0ABV4JUF4_9BACT</name>
<comment type="caution">
    <text evidence="1">The sequence shown here is derived from an EMBL/GenBank/DDBJ whole genome shotgun (WGS) entry which is preliminary data.</text>
</comment>
<keyword evidence="2" id="KW-1185">Reference proteome</keyword>
<gene>
    <name evidence="1" type="ORF">AB2Z07_12680</name>
</gene>
<evidence type="ECO:0000313" key="1">
    <source>
        <dbReference type="EMBL" id="MEZ6854372.1"/>
    </source>
</evidence>
<reference evidence="1 2" key="1">
    <citation type="submission" date="2024-07" db="EMBL/GenBank/DDBJ databases">
        <title>Active virus-host system and metabolic interactions in a Lokiarchaeon culture.</title>
        <authorList>
            <person name="Ponce Toledo R.I."/>
            <person name="Rodrigues Oliveira T."/>
            <person name="Schleper C."/>
        </authorList>
    </citation>
    <scope>NUCLEOTIDE SEQUENCE [LARGE SCALE GENOMIC DNA]</scope>
    <source>
        <strain evidence="1 2">B35</strain>
    </source>
</reference>
<protein>
    <recommendedName>
        <fullName evidence="3">DUF2190 family protein</fullName>
    </recommendedName>
</protein>
<dbReference type="Proteomes" id="UP001568358">
    <property type="component" value="Unassembled WGS sequence"/>
</dbReference>
<evidence type="ECO:0008006" key="3">
    <source>
        <dbReference type="Google" id="ProtNLM"/>
    </source>
</evidence>
<sequence>MSMGYKDLGYVTLPVAERLTENLRVKQDSGVCVIAGADTAGFGTVFDSPFDDPRATIALYNKPGTQIMIASDAINAGADVYAAADGKVCMLPVTAGTYHKIGVALTVAKADGDGVEVAPNGACLSVTV</sequence>
<evidence type="ECO:0000313" key="2">
    <source>
        <dbReference type="Proteomes" id="UP001568358"/>
    </source>
</evidence>
<dbReference type="RefSeq" id="WP_371150858.1">
    <property type="nucleotide sequence ID" value="NZ_CP192217.1"/>
</dbReference>